<feature type="domain" description="AMP-dependent synthetase/ligase" evidence="2">
    <location>
        <begin position="123"/>
        <end position="299"/>
    </location>
</feature>
<protein>
    <submittedName>
        <fullName evidence="6">Acyl-coenzyme A synthetase/AMP-(Fatty) acid ligase</fullName>
    </submittedName>
</protein>
<dbReference type="Gene3D" id="3.30.300.30">
    <property type="match status" value="1"/>
</dbReference>
<dbReference type="Pfam" id="PF00501">
    <property type="entry name" value="AMP-binding"/>
    <property type="match status" value="1"/>
</dbReference>
<dbReference type="Gene3D" id="3.40.50.12780">
    <property type="entry name" value="N-terminal domain of ligase-like"/>
    <property type="match status" value="1"/>
</dbReference>
<dbReference type="Gene3D" id="3.10.129.10">
    <property type="entry name" value="Hotdog Thioesterase"/>
    <property type="match status" value="1"/>
</dbReference>
<dbReference type="InterPro" id="IPR025110">
    <property type="entry name" value="AMP-bd_C"/>
</dbReference>
<dbReference type="Pfam" id="PF13193">
    <property type="entry name" value="AMP-binding_C"/>
    <property type="match status" value="1"/>
</dbReference>
<organism evidence="6 7">
    <name type="scientific">Marinobacter persicus</name>
    <dbReference type="NCBI Taxonomy" id="930118"/>
    <lineage>
        <taxon>Bacteria</taxon>
        <taxon>Pseudomonadati</taxon>
        <taxon>Pseudomonadota</taxon>
        <taxon>Gammaproteobacteria</taxon>
        <taxon>Pseudomonadales</taxon>
        <taxon>Marinobacteraceae</taxon>
        <taxon>Marinobacter</taxon>
    </lineage>
</organism>
<dbReference type="PANTHER" id="PTHR43201">
    <property type="entry name" value="ACYL-COA SYNTHETASE"/>
    <property type="match status" value="1"/>
</dbReference>
<name>A0A2S6G7S3_9GAMM</name>
<evidence type="ECO:0000259" key="3">
    <source>
        <dbReference type="Pfam" id="PF13193"/>
    </source>
</evidence>
<dbReference type="PANTHER" id="PTHR43201:SF8">
    <property type="entry name" value="ACYL-COA SYNTHETASE FAMILY MEMBER 3"/>
    <property type="match status" value="1"/>
</dbReference>
<evidence type="ECO:0000259" key="2">
    <source>
        <dbReference type="Pfam" id="PF00501"/>
    </source>
</evidence>
<keyword evidence="6" id="KW-0436">Ligase</keyword>
<dbReference type="OrthoDB" id="9757559at2"/>
<dbReference type="PROSITE" id="PS00455">
    <property type="entry name" value="AMP_BINDING"/>
    <property type="match status" value="1"/>
</dbReference>
<feature type="domain" description="AMP-binding enzyme C-terminal" evidence="3">
    <location>
        <begin position="363"/>
        <end position="444"/>
    </location>
</feature>
<dbReference type="SUPFAM" id="SSF54637">
    <property type="entry name" value="Thioesterase/thiol ester dehydrase-isomerase"/>
    <property type="match status" value="1"/>
</dbReference>
<dbReference type="InterPro" id="IPR054545">
    <property type="entry name" value="ApeI-like"/>
</dbReference>
<evidence type="ECO:0000313" key="5">
    <source>
        <dbReference type="EMBL" id="PPK52084.1"/>
    </source>
</evidence>
<comment type="caution">
    <text evidence="6">The sequence shown here is derived from an EMBL/GenBank/DDBJ whole genome shotgun (WGS) entry which is preliminary data.</text>
</comment>
<dbReference type="InterPro" id="IPR000873">
    <property type="entry name" value="AMP-dep_synth/lig_dom"/>
</dbReference>
<evidence type="ECO:0000256" key="1">
    <source>
        <dbReference type="ARBA" id="ARBA00006432"/>
    </source>
</evidence>
<keyword evidence="8" id="KW-1185">Reference proteome</keyword>
<dbReference type="Proteomes" id="UP000239648">
    <property type="component" value="Unassembled WGS sequence"/>
</dbReference>
<dbReference type="InterPro" id="IPR029069">
    <property type="entry name" value="HotDog_dom_sf"/>
</dbReference>
<proteinExistence type="inferred from homology"/>
<dbReference type="EMBL" id="PTIT01000007">
    <property type="protein sequence ID" value="PPK52084.1"/>
    <property type="molecule type" value="Genomic_DNA"/>
</dbReference>
<evidence type="ECO:0000313" key="8">
    <source>
        <dbReference type="Proteomes" id="UP000239648"/>
    </source>
</evidence>
<reference evidence="5 8" key="1">
    <citation type="submission" date="2018-02" db="EMBL/GenBank/DDBJ databases">
        <title>Deep subsurface shale carbon reservoir microbial communities from Ohio and West Virginia, USA.</title>
        <authorList>
            <person name="Wrighton K."/>
        </authorList>
    </citation>
    <scope>NUCLEOTIDE SEQUENCE [LARGE SCALE GENOMIC DNA]</scope>
    <source>
        <strain evidence="5 8">UTICA-S1B6</strain>
    </source>
</reference>
<dbReference type="RefSeq" id="WP_104415793.1">
    <property type="nucleotide sequence ID" value="NZ_PTIT01000007.1"/>
</dbReference>
<dbReference type="InterPro" id="IPR020845">
    <property type="entry name" value="AMP-binding_CS"/>
</dbReference>
<dbReference type="Pfam" id="PF22818">
    <property type="entry name" value="ApeI-like"/>
    <property type="match status" value="1"/>
</dbReference>
<dbReference type="GO" id="GO:0031956">
    <property type="term" value="F:medium-chain fatty acid-CoA ligase activity"/>
    <property type="evidence" value="ECO:0007669"/>
    <property type="project" value="TreeGrafter"/>
</dbReference>
<accession>A0A2S6G7S3</accession>
<dbReference type="AlphaFoldDB" id="A0A2S6G7S3"/>
<dbReference type="Proteomes" id="UP000239446">
    <property type="component" value="Unassembled WGS sequence"/>
</dbReference>
<sequence>MMTEPKRLTGLLQSVVEPDRVVALRDNTGVTMQDFQHRVADWQLAAEQQPAAVFGVYIKDTFEFAAALFGLWYAGKTALLMGDRLPATIEQIKGRVGALAGDFDEPLTLPVIRQPEPATRGKVRSFPALDPAHPAVIVLTSGSTGTPKLVPMALAQLDDEVAMHEAQWGLVAGQSAVIGTVSHQHIYGLLWRVLWPLAGGRPFVSELCQYAEDALAHASRLPSSVLVTTPSHLSRWPCQTGEKAEGNWRLVVSSTAPLALEHSVFGRDYFGVPVTEIFGSSETGGIAWRQQTEDEVWTTLKGIAVDCDPESGALLLQSPLLGHQNWLKTGDRAEVFDRNRFRLLGRLDRIAKIEGKRVSLTRMESRLTAHPRVTEARVVVLEGRRTETAVVAALDESGQRWLETEGKRAVSRALRQWLADDFETPVLPRRWRLVDALPRNAQGKVPQHNLMVLFDKSGGTTPEAGVLNDNRLPVLLGQEWLAANQVQLHLRVQPELAFFQGHFDELPVLPGVAQIHWAEHYARALFNEKLASRDTFSRMETVKFQELIRPGREVFMELTLQPERSRFVFRLHDGDTAFSSGRMVFDALQEPI</sequence>
<dbReference type="EMBL" id="PTIU01000007">
    <property type="protein sequence ID" value="PPK55228.1"/>
    <property type="molecule type" value="Genomic_DNA"/>
</dbReference>
<evidence type="ECO:0000313" key="6">
    <source>
        <dbReference type="EMBL" id="PPK55228.1"/>
    </source>
</evidence>
<dbReference type="InterPro" id="IPR042099">
    <property type="entry name" value="ANL_N_sf"/>
</dbReference>
<reference evidence="6 7" key="2">
    <citation type="submission" date="2018-02" db="EMBL/GenBank/DDBJ databases">
        <title>Subsurface microbial communities from deep shales in Ohio and West Virginia, USA.</title>
        <authorList>
            <person name="Wrighton K."/>
        </authorList>
    </citation>
    <scope>NUCLEOTIDE SEQUENCE [LARGE SCALE GENOMIC DNA]</scope>
    <source>
        <strain evidence="6 7">UTICA-S1B9</strain>
    </source>
</reference>
<dbReference type="GO" id="GO:0006631">
    <property type="term" value="P:fatty acid metabolic process"/>
    <property type="evidence" value="ECO:0007669"/>
    <property type="project" value="TreeGrafter"/>
</dbReference>
<feature type="domain" description="ApeI dehydratase-like" evidence="4">
    <location>
        <begin position="483"/>
        <end position="582"/>
    </location>
</feature>
<gene>
    <name evidence="6" type="ORF">B0H24_1007139</name>
    <name evidence="5" type="ORF">BY455_1078</name>
</gene>
<dbReference type="SUPFAM" id="SSF56801">
    <property type="entry name" value="Acetyl-CoA synthetase-like"/>
    <property type="match status" value="1"/>
</dbReference>
<comment type="similarity">
    <text evidence="1">Belongs to the ATP-dependent AMP-binding enzyme family.</text>
</comment>
<dbReference type="InterPro" id="IPR045851">
    <property type="entry name" value="AMP-bd_C_sf"/>
</dbReference>
<evidence type="ECO:0000313" key="7">
    <source>
        <dbReference type="Proteomes" id="UP000239446"/>
    </source>
</evidence>
<evidence type="ECO:0000259" key="4">
    <source>
        <dbReference type="Pfam" id="PF22818"/>
    </source>
</evidence>